<feature type="transmembrane region" description="Helical" evidence="12">
    <location>
        <begin position="85"/>
        <end position="110"/>
    </location>
</feature>
<proteinExistence type="inferred from homology"/>
<keyword evidence="3 10" id="KW-0813">Transport</keyword>
<evidence type="ECO:0000259" key="13">
    <source>
        <dbReference type="PROSITE" id="PS50857"/>
    </source>
</evidence>
<keyword evidence="4 10" id="KW-0679">Respiratory chain</keyword>
<dbReference type="GO" id="GO:0005886">
    <property type="term" value="C:plasma membrane"/>
    <property type="evidence" value="ECO:0007669"/>
    <property type="project" value="UniProtKB-SubCell"/>
</dbReference>
<feature type="domain" description="Cytochrome oxidase subunit II copper A binding" evidence="13">
    <location>
        <begin position="162"/>
        <end position="317"/>
    </location>
</feature>
<accession>A0A1I1KQF8</accession>
<evidence type="ECO:0000313" key="15">
    <source>
        <dbReference type="EMBL" id="SFC63037.1"/>
    </source>
</evidence>
<dbReference type="EC" id="7.1.1.9" evidence="11"/>
<dbReference type="Gene3D" id="1.10.287.90">
    <property type="match status" value="1"/>
</dbReference>
<comment type="function">
    <text evidence="11">Subunits I and II form the functional core of the enzyme complex. Electrons originating in cytochrome c are transferred via heme a and Cu(A) to the binuclear center formed by heme a3 and Cu(B).</text>
</comment>
<dbReference type="GO" id="GO:0005507">
    <property type="term" value="F:copper ion binding"/>
    <property type="evidence" value="ECO:0007669"/>
    <property type="project" value="InterPro"/>
</dbReference>
<organism evidence="15 16">
    <name type="scientific">Flexibacter flexilis DSM 6793</name>
    <dbReference type="NCBI Taxonomy" id="927664"/>
    <lineage>
        <taxon>Bacteria</taxon>
        <taxon>Pseudomonadati</taxon>
        <taxon>Bacteroidota</taxon>
        <taxon>Cytophagia</taxon>
        <taxon>Cytophagales</taxon>
        <taxon>Flexibacteraceae</taxon>
        <taxon>Flexibacter</taxon>
    </lineage>
</organism>
<comment type="catalytic activity">
    <reaction evidence="11">
        <text>4 Fe(II)-[cytochrome c] + O2 + 8 H(+)(in) = 4 Fe(III)-[cytochrome c] + 2 H2O + 4 H(+)(out)</text>
        <dbReference type="Rhea" id="RHEA:11436"/>
        <dbReference type="Rhea" id="RHEA-COMP:10350"/>
        <dbReference type="Rhea" id="RHEA-COMP:14399"/>
        <dbReference type="ChEBI" id="CHEBI:15377"/>
        <dbReference type="ChEBI" id="CHEBI:15378"/>
        <dbReference type="ChEBI" id="CHEBI:15379"/>
        <dbReference type="ChEBI" id="CHEBI:29033"/>
        <dbReference type="ChEBI" id="CHEBI:29034"/>
        <dbReference type="EC" id="7.1.1.9"/>
    </reaction>
</comment>
<dbReference type="SUPFAM" id="SSF81464">
    <property type="entry name" value="Cytochrome c oxidase subunit II-like, transmembrane region"/>
    <property type="match status" value="1"/>
</dbReference>
<dbReference type="InterPro" id="IPR036257">
    <property type="entry name" value="Cyt_c_oxidase_su2_TM_sf"/>
</dbReference>
<dbReference type="InterPro" id="IPR002429">
    <property type="entry name" value="CcO_II-like_C"/>
</dbReference>
<keyword evidence="9 12" id="KW-0472">Membrane</keyword>
<dbReference type="PROSITE" id="PS50857">
    <property type="entry name" value="COX2_CUA"/>
    <property type="match status" value="1"/>
</dbReference>
<dbReference type="Pfam" id="PF00116">
    <property type="entry name" value="COX2"/>
    <property type="match status" value="1"/>
</dbReference>
<dbReference type="Proteomes" id="UP000199514">
    <property type="component" value="Unassembled WGS sequence"/>
</dbReference>
<dbReference type="STRING" id="927664.SAMN05421780_107165"/>
<dbReference type="PRINTS" id="PR01166">
    <property type="entry name" value="CYCOXIDASEII"/>
</dbReference>
<dbReference type="EMBL" id="FOLE01000007">
    <property type="protein sequence ID" value="SFC63037.1"/>
    <property type="molecule type" value="Genomic_DNA"/>
</dbReference>
<dbReference type="InterPro" id="IPR045187">
    <property type="entry name" value="CcO_II"/>
</dbReference>
<evidence type="ECO:0000256" key="10">
    <source>
        <dbReference type="RuleBase" id="RU000456"/>
    </source>
</evidence>
<keyword evidence="16" id="KW-1185">Reference proteome</keyword>
<keyword evidence="11" id="KW-0186">Copper</keyword>
<keyword evidence="11" id="KW-0479">Metal-binding</keyword>
<dbReference type="PANTHER" id="PTHR22888">
    <property type="entry name" value="CYTOCHROME C OXIDASE, SUBUNIT II"/>
    <property type="match status" value="1"/>
</dbReference>
<dbReference type="Gene3D" id="2.60.40.420">
    <property type="entry name" value="Cupredoxins - blue copper proteins"/>
    <property type="match status" value="1"/>
</dbReference>
<dbReference type="GO" id="GO:0042773">
    <property type="term" value="P:ATP synthesis coupled electron transport"/>
    <property type="evidence" value="ECO:0007669"/>
    <property type="project" value="TreeGrafter"/>
</dbReference>
<evidence type="ECO:0000256" key="5">
    <source>
        <dbReference type="ARBA" id="ARBA00022692"/>
    </source>
</evidence>
<feature type="transmembrane region" description="Helical" evidence="12">
    <location>
        <begin position="6"/>
        <end position="23"/>
    </location>
</feature>
<dbReference type="SUPFAM" id="SSF49503">
    <property type="entry name" value="Cupredoxins"/>
    <property type="match status" value="1"/>
</dbReference>
<protein>
    <recommendedName>
        <fullName evidence="11">Cytochrome c oxidase subunit 2</fullName>
        <ecNumber evidence="11">7.1.1.9</ecNumber>
    </recommendedName>
</protein>
<evidence type="ECO:0000256" key="11">
    <source>
        <dbReference type="RuleBase" id="RU004024"/>
    </source>
</evidence>
<dbReference type="PANTHER" id="PTHR22888:SF9">
    <property type="entry name" value="CYTOCHROME C OXIDASE SUBUNIT 2"/>
    <property type="match status" value="1"/>
</dbReference>
<dbReference type="Pfam" id="PF02790">
    <property type="entry name" value="COX2_TM"/>
    <property type="match status" value="1"/>
</dbReference>
<evidence type="ECO:0000256" key="8">
    <source>
        <dbReference type="ARBA" id="ARBA00022989"/>
    </source>
</evidence>
<evidence type="ECO:0000256" key="6">
    <source>
        <dbReference type="ARBA" id="ARBA00022967"/>
    </source>
</evidence>
<evidence type="ECO:0000256" key="12">
    <source>
        <dbReference type="SAM" id="Phobius"/>
    </source>
</evidence>
<dbReference type="GO" id="GO:0004129">
    <property type="term" value="F:cytochrome-c oxidase activity"/>
    <property type="evidence" value="ECO:0007669"/>
    <property type="project" value="UniProtKB-EC"/>
</dbReference>
<keyword evidence="5 10" id="KW-0812">Transmembrane</keyword>
<feature type="domain" description="Cytochrome oxidase subunit II transmembrane region profile" evidence="14">
    <location>
        <begin position="64"/>
        <end position="159"/>
    </location>
</feature>
<evidence type="ECO:0000256" key="4">
    <source>
        <dbReference type="ARBA" id="ARBA00022660"/>
    </source>
</evidence>
<evidence type="ECO:0000256" key="1">
    <source>
        <dbReference type="ARBA" id="ARBA00004141"/>
    </source>
</evidence>
<evidence type="ECO:0000256" key="2">
    <source>
        <dbReference type="ARBA" id="ARBA00007866"/>
    </source>
</evidence>
<dbReference type="OrthoDB" id="9781261at2"/>
<sequence>MNTTIFVLGGILVLAITFLLMRVQSLVDVLRGSNKKRAGLSNQLNAAALFVFLFVGFALFAWSYVSAREYFLPEAASIHGRKTDFLFWLTMGVTLVAFVGVHVLLFFFSFKYQYKEGARARFYPDNHKLELAWTVIPAIVLAMLVFSGWKVWSEITTYDPAKADVNLEIMGKQFNWLVRYPGKDGKLGKHNFRTIDATNQMGMDFTDASNEAVLDDFLPQEIHLPKGKSVLLKIRARDVLHSVFMPHFRVKMDAVPGMPTYFMFTPDKSTSDMRAETGNPEFNYELACTEICGNGHFGMRFKIVVDEPEEYEKWFASQESFVKKNPDLMALMPTKLKEKAQAMYPVAPPAPAAPAADSATAAAPAADSTVKAAASVLGN</sequence>
<comment type="subcellular location">
    <subcellularLocation>
        <location evidence="10">Cell membrane</location>
        <topology evidence="10">Multi-pass membrane protein</topology>
    </subcellularLocation>
    <subcellularLocation>
        <location evidence="1">Membrane</location>
        <topology evidence="1">Multi-pass membrane protein</topology>
    </subcellularLocation>
</comment>
<evidence type="ECO:0000259" key="14">
    <source>
        <dbReference type="PROSITE" id="PS50999"/>
    </source>
</evidence>
<keyword evidence="8 12" id="KW-1133">Transmembrane helix</keyword>
<name>A0A1I1KQF8_9BACT</name>
<evidence type="ECO:0000313" key="16">
    <source>
        <dbReference type="Proteomes" id="UP000199514"/>
    </source>
</evidence>
<evidence type="ECO:0000256" key="7">
    <source>
        <dbReference type="ARBA" id="ARBA00022982"/>
    </source>
</evidence>
<comment type="cofactor">
    <cofactor evidence="11">
        <name>Cu cation</name>
        <dbReference type="ChEBI" id="CHEBI:23378"/>
    </cofactor>
    <text evidence="11">Binds a copper A center.</text>
</comment>
<evidence type="ECO:0000256" key="3">
    <source>
        <dbReference type="ARBA" id="ARBA00022448"/>
    </source>
</evidence>
<dbReference type="AlphaFoldDB" id="A0A1I1KQF8"/>
<dbReference type="PROSITE" id="PS50999">
    <property type="entry name" value="COX2_TM"/>
    <property type="match status" value="1"/>
</dbReference>
<dbReference type="InterPro" id="IPR011759">
    <property type="entry name" value="Cyt_c_oxidase_su2_TM_dom"/>
</dbReference>
<evidence type="ECO:0000256" key="9">
    <source>
        <dbReference type="ARBA" id="ARBA00023136"/>
    </source>
</evidence>
<reference evidence="15 16" key="1">
    <citation type="submission" date="2016-10" db="EMBL/GenBank/DDBJ databases">
        <authorList>
            <person name="de Groot N.N."/>
        </authorList>
    </citation>
    <scope>NUCLEOTIDE SEQUENCE [LARGE SCALE GENOMIC DNA]</scope>
    <source>
        <strain evidence="15 16">DSM 6793</strain>
    </source>
</reference>
<gene>
    <name evidence="15" type="ORF">SAMN05421780_107165</name>
</gene>
<feature type="transmembrane region" description="Helical" evidence="12">
    <location>
        <begin position="131"/>
        <end position="152"/>
    </location>
</feature>
<feature type="transmembrane region" description="Helical" evidence="12">
    <location>
        <begin position="44"/>
        <end position="65"/>
    </location>
</feature>
<keyword evidence="7 10" id="KW-0249">Electron transport</keyword>
<keyword evidence="6" id="KW-1278">Translocase</keyword>
<comment type="similarity">
    <text evidence="2 10">Belongs to the cytochrome c oxidase subunit 2 family.</text>
</comment>
<dbReference type="InterPro" id="IPR008972">
    <property type="entry name" value="Cupredoxin"/>
</dbReference>